<sequence>MVKDVTYDKLIAFYNRHKSWKIVRSLFNLDIYKVNKIRNEYFVKQIKDGVPMKLIALNNKRNYHAILRERNIYITRQLFNGISKKEIARQLKMDIDRVEDACYSYIKREIHERKISTDTFYRLSDLMDVSREFIFERYIIGSLKKNKGLDELSKILNLEKDKINNIRKNYVIKKIELGFPLASFIAEMKINLKDFPEVRDACVVYELKKNQIFTNFSLEKSVPNELSPNNPKEEILIKKFGISIEGMKEILSKYIEKEQQNGKSLITIAQEFGFTVNERGKFVYDETVKTRVESSSKEELAVVFANTSKYMNNPYKRTAETDMQVLSKKVDLK</sequence>
<keyword evidence="2" id="KW-1185">Reference proteome</keyword>
<name>A0A931B0I9_9ENTE</name>
<comment type="caution">
    <text evidence="1">The sequence shown here is derived from an EMBL/GenBank/DDBJ whole genome shotgun (WGS) entry which is preliminary data.</text>
</comment>
<accession>A0A931B0I9</accession>
<gene>
    <name evidence="1" type="ORF">IC227_07395</name>
</gene>
<reference evidence="1" key="1">
    <citation type="submission" date="2020-09" db="EMBL/GenBank/DDBJ databases">
        <title>Genomic insights into the novelty and pathogenicity of a unique biofilm-forming Enterococcus sp. bacteria (Enterococcus lacertideformus) identified in reptiles.</title>
        <authorList>
            <person name="Agius J.E."/>
            <person name="Phalen D.N."/>
            <person name="Rose K."/>
            <person name="Eden J.-S."/>
        </authorList>
    </citation>
    <scope>NUCLEOTIDE SEQUENCE</scope>
    <source>
        <strain evidence="1">PHRS 0518</strain>
    </source>
</reference>
<evidence type="ECO:0000313" key="1">
    <source>
        <dbReference type="EMBL" id="MBF8808160.1"/>
    </source>
</evidence>
<organism evidence="1 2">
    <name type="scientific">Enterococcus lacertideformus</name>
    <dbReference type="NCBI Taxonomy" id="2771493"/>
    <lineage>
        <taxon>Bacteria</taxon>
        <taxon>Bacillati</taxon>
        <taxon>Bacillota</taxon>
        <taxon>Bacilli</taxon>
        <taxon>Lactobacillales</taxon>
        <taxon>Enterococcaceae</taxon>
        <taxon>Enterococcus</taxon>
    </lineage>
</organism>
<evidence type="ECO:0000313" key="2">
    <source>
        <dbReference type="Proteomes" id="UP000637757"/>
    </source>
</evidence>
<dbReference type="EMBL" id="JADAKE010000016">
    <property type="protein sequence ID" value="MBF8808160.1"/>
    <property type="molecule type" value="Genomic_DNA"/>
</dbReference>
<protein>
    <submittedName>
        <fullName evidence="1">Uncharacterized protein</fullName>
    </submittedName>
</protein>
<dbReference type="AlphaFoldDB" id="A0A931B0I9"/>
<dbReference type="Proteomes" id="UP000637757">
    <property type="component" value="Unassembled WGS sequence"/>
</dbReference>
<proteinExistence type="predicted"/>